<keyword evidence="15" id="KW-1185">Reference proteome</keyword>
<name>A0A1I4XH90_9GAMM</name>
<evidence type="ECO:0000256" key="5">
    <source>
        <dbReference type="ARBA" id="ARBA00022692"/>
    </source>
</evidence>
<keyword evidence="6 11" id="KW-1133">Transmembrane helix</keyword>
<dbReference type="Proteomes" id="UP000198968">
    <property type="component" value="Unassembled WGS sequence"/>
</dbReference>
<dbReference type="EMBL" id="FOVG01000001">
    <property type="protein sequence ID" value="SFN25125.1"/>
    <property type="molecule type" value="Genomic_DNA"/>
</dbReference>
<organism evidence="14 15">
    <name type="scientific">Candidatus Pantoea varia</name>
    <dbReference type="NCBI Taxonomy" id="1881036"/>
    <lineage>
        <taxon>Bacteria</taxon>
        <taxon>Pseudomonadati</taxon>
        <taxon>Pseudomonadota</taxon>
        <taxon>Gammaproteobacteria</taxon>
        <taxon>Enterobacterales</taxon>
        <taxon>Erwiniaceae</taxon>
        <taxon>Pantoea</taxon>
    </lineage>
</organism>
<dbReference type="CDD" id="cd16017">
    <property type="entry name" value="LptA"/>
    <property type="match status" value="1"/>
</dbReference>
<dbReference type="FunFam" id="3.40.720.10:FF:000022">
    <property type="entry name" value="Phosphoethanolamine transferase eptA"/>
    <property type="match status" value="1"/>
</dbReference>
<dbReference type="InterPro" id="IPR058130">
    <property type="entry name" value="PEA_transf_C"/>
</dbReference>
<keyword evidence="7 11" id="KW-0472">Membrane</keyword>
<protein>
    <recommendedName>
        <fullName evidence="9">Phosphoethanolamine transferase EptA</fullName>
    </recommendedName>
    <alternativeName>
        <fullName evidence="10">Polymyxin resistance protein PmrC</fullName>
    </alternativeName>
</protein>
<keyword evidence="2" id="KW-1003">Cell membrane</keyword>
<dbReference type="GO" id="GO:0005886">
    <property type="term" value="C:plasma membrane"/>
    <property type="evidence" value="ECO:0007669"/>
    <property type="project" value="UniProtKB-SubCell"/>
</dbReference>
<accession>A0A1I4XH90</accession>
<dbReference type="InterPro" id="IPR012549">
    <property type="entry name" value="EptA-like_N"/>
</dbReference>
<evidence type="ECO:0000313" key="14">
    <source>
        <dbReference type="EMBL" id="SFN25125.1"/>
    </source>
</evidence>
<evidence type="ECO:0000256" key="1">
    <source>
        <dbReference type="ARBA" id="ARBA00004429"/>
    </source>
</evidence>
<evidence type="ECO:0000259" key="13">
    <source>
        <dbReference type="Pfam" id="PF08019"/>
    </source>
</evidence>
<feature type="transmembrane region" description="Helical" evidence="11">
    <location>
        <begin position="122"/>
        <end position="143"/>
    </location>
</feature>
<comment type="subcellular location">
    <subcellularLocation>
        <location evidence="1">Cell inner membrane</location>
        <topology evidence="1">Multi-pass membrane protein</topology>
    </subcellularLocation>
</comment>
<dbReference type="NCBIfam" id="NF008619">
    <property type="entry name" value="PRK11598.1"/>
    <property type="match status" value="1"/>
</dbReference>
<dbReference type="PANTHER" id="PTHR30443">
    <property type="entry name" value="INNER MEMBRANE PROTEIN"/>
    <property type="match status" value="1"/>
</dbReference>
<dbReference type="InterPro" id="IPR040423">
    <property type="entry name" value="PEA_transferase"/>
</dbReference>
<evidence type="ECO:0000256" key="6">
    <source>
        <dbReference type="ARBA" id="ARBA00022989"/>
    </source>
</evidence>
<dbReference type="Pfam" id="PF00884">
    <property type="entry name" value="Sulfatase"/>
    <property type="match status" value="1"/>
</dbReference>
<evidence type="ECO:0000256" key="4">
    <source>
        <dbReference type="ARBA" id="ARBA00022679"/>
    </source>
</evidence>
<evidence type="ECO:0000256" key="9">
    <source>
        <dbReference type="ARBA" id="ARBA00067355"/>
    </source>
</evidence>
<comment type="similarity">
    <text evidence="8">Belongs to the phosphoethanolamine transferase family. EptA subfamily.</text>
</comment>
<keyword evidence="3" id="KW-0997">Cell inner membrane</keyword>
<evidence type="ECO:0000256" key="10">
    <source>
        <dbReference type="ARBA" id="ARBA00082127"/>
    </source>
</evidence>
<feature type="transmembrane region" description="Helical" evidence="11">
    <location>
        <begin position="91"/>
        <end position="110"/>
    </location>
</feature>
<feature type="domain" description="Phosphoethanolamine transferase N-terminal" evidence="13">
    <location>
        <begin position="136"/>
        <end position="284"/>
    </location>
</feature>
<evidence type="ECO:0000256" key="3">
    <source>
        <dbReference type="ARBA" id="ARBA00022519"/>
    </source>
</evidence>
<dbReference type="SUPFAM" id="SSF53649">
    <property type="entry name" value="Alkaline phosphatase-like"/>
    <property type="match status" value="1"/>
</dbReference>
<evidence type="ECO:0000256" key="11">
    <source>
        <dbReference type="SAM" id="Phobius"/>
    </source>
</evidence>
<evidence type="ECO:0000256" key="8">
    <source>
        <dbReference type="ARBA" id="ARBA00061371"/>
    </source>
</evidence>
<feature type="domain" description="Sulfatase N-terminal" evidence="12">
    <location>
        <begin position="312"/>
        <end position="600"/>
    </location>
</feature>
<dbReference type="InterPro" id="IPR017850">
    <property type="entry name" value="Alkaline_phosphatase_core_sf"/>
</dbReference>
<dbReference type="AlphaFoldDB" id="A0A1I4XH90"/>
<dbReference type="PANTHER" id="PTHR30443:SF0">
    <property type="entry name" value="PHOSPHOETHANOLAMINE TRANSFERASE EPTA"/>
    <property type="match status" value="1"/>
</dbReference>
<reference evidence="15" key="1">
    <citation type="submission" date="2016-10" db="EMBL/GenBank/DDBJ databases">
        <authorList>
            <person name="Varghese N."/>
            <person name="Submissions S."/>
        </authorList>
    </citation>
    <scope>NUCLEOTIDE SEQUENCE [LARGE SCALE GENOMIC DNA]</scope>
    <source>
        <strain evidence="15">OV426</strain>
    </source>
</reference>
<evidence type="ECO:0000256" key="7">
    <source>
        <dbReference type="ARBA" id="ARBA00023136"/>
    </source>
</evidence>
<proteinExistence type="inferred from homology"/>
<keyword evidence="4 14" id="KW-0808">Transferase</keyword>
<dbReference type="InterPro" id="IPR000917">
    <property type="entry name" value="Sulfatase_N"/>
</dbReference>
<dbReference type="Pfam" id="PF08019">
    <property type="entry name" value="EptA_B_N"/>
    <property type="match status" value="1"/>
</dbReference>
<dbReference type="GO" id="GO:0009244">
    <property type="term" value="P:lipopolysaccharide core region biosynthetic process"/>
    <property type="evidence" value="ECO:0007669"/>
    <property type="project" value="TreeGrafter"/>
</dbReference>
<dbReference type="GO" id="GO:0016776">
    <property type="term" value="F:phosphotransferase activity, phosphate group as acceptor"/>
    <property type="evidence" value="ECO:0007669"/>
    <property type="project" value="TreeGrafter"/>
</dbReference>
<gene>
    <name evidence="14" type="ORF">SAMN05428971_0721</name>
</gene>
<feature type="transmembrane region" description="Helical" evidence="11">
    <location>
        <begin position="196"/>
        <end position="217"/>
    </location>
</feature>
<evidence type="ECO:0000259" key="12">
    <source>
        <dbReference type="Pfam" id="PF00884"/>
    </source>
</evidence>
<evidence type="ECO:0000256" key="2">
    <source>
        <dbReference type="ARBA" id="ARBA00022475"/>
    </source>
</evidence>
<sequence>MPERCRFHASRYVYISLKVPFLFVIFQQNRPDPIRGWLVSPSESSLYRVPAPNLKLLKVFLILKAQSRDTFITLVPAHMAFTLKRPLISRLTLLILAAIYIAVFLNIAYYRQVLAVMPLDNLHTTLVFLSMPLVAFSVINIVITLASFIWLDRLLAALFILLCASAQYFIQTYNIVVDRSMITNMMDTTASETLALITPKLLLTLLTSGVLMALLVFWPRIKKQQWRGVLARLLSVLLSAALIVLIALLFYKDYASLFRNNRELVKALSPSNSIAATLSWYKHEQLQNAPLMRIGEDAHLQPSRTSGKPNLTILVLGETSRAQNFSLGGYGRLTNPLLAKDDVIYFPHTTSCGTATAVSVPCMFSDMPRAHYDDVLAAHQEGLLDVIQRAGISVLWNENDGGCKGACDRVPHQDMTSLNLPGMCIEGECYDDVLFHGLDEYISQLKGNAVIVLHTIGSHGPTYSHRYPPQFRQFEPTCDTNQIQDCSQQQLVNTYDNTLVNVDHIVDKAINVLRAHQDRFTTSLVYLSDHGESLGENGAYLHGLPYAIAPDTQKHVPLLIWLSDDYQKRYAVNRGCLNKLAATDDFSQDNLFSTMLGLTGTATHEYVPADDILTSCRSQP</sequence>
<feature type="transmembrane region" description="Helical" evidence="11">
    <location>
        <begin position="155"/>
        <end position="176"/>
    </location>
</feature>
<evidence type="ECO:0000313" key="15">
    <source>
        <dbReference type="Proteomes" id="UP000198968"/>
    </source>
</evidence>
<keyword evidence="5 11" id="KW-0812">Transmembrane</keyword>
<dbReference type="Gene3D" id="3.40.720.10">
    <property type="entry name" value="Alkaline Phosphatase, subunit A"/>
    <property type="match status" value="1"/>
</dbReference>
<feature type="transmembrane region" description="Helical" evidence="11">
    <location>
        <begin position="229"/>
        <end position="251"/>
    </location>
</feature>
<dbReference type="NCBIfam" id="NF028537">
    <property type="entry name" value="P_eth_NH2_trans"/>
    <property type="match status" value="1"/>
</dbReference>